<accession>A0A917THZ1</accession>
<evidence type="ECO:0000313" key="3">
    <source>
        <dbReference type="EMBL" id="GGM24155.1"/>
    </source>
</evidence>
<name>A0A917THZ1_9ACTN</name>
<feature type="transmembrane region" description="Helical" evidence="2">
    <location>
        <begin position="28"/>
        <end position="46"/>
    </location>
</feature>
<reference evidence="3" key="2">
    <citation type="submission" date="2020-09" db="EMBL/GenBank/DDBJ databases">
        <authorList>
            <person name="Sun Q."/>
            <person name="Zhou Y."/>
        </authorList>
    </citation>
    <scope>NUCLEOTIDE SEQUENCE</scope>
    <source>
        <strain evidence="3">CGMCC 4.7312</strain>
    </source>
</reference>
<protein>
    <submittedName>
        <fullName evidence="3">Uncharacterized protein</fullName>
    </submittedName>
</protein>
<keyword evidence="2" id="KW-0472">Membrane</keyword>
<keyword evidence="2" id="KW-1133">Transmembrane helix</keyword>
<dbReference type="RefSeq" id="WP_189040824.1">
    <property type="nucleotide sequence ID" value="NZ_BMNB01000002.1"/>
</dbReference>
<evidence type="ECO:0000256" key="2">
    <source>
        <dbReference type="SAM" id="Phobius"/>
    </source>
</evidence>
<feature type="region of interest" description="Disordered" evidence="1">
    <location>
        <begin position="1"/>
        <end position="21"/>
    </location>
</feature>
<sequence length="83" mass="8864">MTRAEPGSCTGKPSGPAGRPGREVKMRALLWTVGVIAAILVLLGLLLEAVRWLVIIGIIALAAVIVLASFRGRRSAQNYPSRR</sequence>
<keyword evidence="4" id="KW-1185">Reference proteome</keyword>
<dbReference type="EMBL" id="BMNB01000002">
    <property type="protein sequence ID" value="GGM24155.1"/>
    <property type="molecule type" value="Genomic_DNA"/>
</dbReference>
<dbReference type="AlphaFoldDB" id="A0A917THZ1"/>
<organism evidence="3 4">
    <name type="scientific">Micromonospora sonchi</name>
    <dbReference type="NCBI Taxonomy" id="1763543"/>
    <lineage>
        <taxon>Bacteria</taxon>
        <taxon>Bacillati</taxon>
        <taxon>Actinomycetota</taxon>
        <taxon>Actinomycetes</taxon>
        <taxon>Micromonosporales</taxon>
        <taxon>Micromonosporaceae</taxon>
        <taxon>Micromonospora</taxon>
    </lineage>
</organism>
<proteinExistence type="predicted"/>
<dbReference type="Proteomes" id="UP000608890">
    <property type="component" value="Unassembled WGS sequence"/>
</dbReference>
<evidence type="ECO:0000256" key="1">
    <source>
        <dbReference type="SAM" id="MobiDB-lite"/>
    </source>
</evidence>
<feature type="transmembrane region" description="Helical" evidence="2">
    <location>
        <begin position="52"/>
        <end position="70"/>
    </location>
</feature>
<reference evidence="3" key="1">
    <citation type="journal article" date="2014" name="Int. J. Syst. Evol. Microbiol.">
        <title>Complete genome sequence of Corynebacterium casei LMG S-19264T (=DSM 44701T), isolated from a smear-ripened cheese.</title>
        <authorList>
            <consortium name="US DOE Joint Genome Institute (JGI-PGF)"/>
            <person name="Walter F."/>
            <person name="Albersmeier A."/>
            <person name="Kalinowski J."/>
            <person name="Ruckert C."/>
        </authorList>
    </citation>
    <scope>NUCLEOTIDE SEQUENCE</scope>
    <source>
        <strain evidence="3">CGMCC 4.7312</strain>
    </source>
</reference>
<gene>
    <name evidence="3" type="ORF">GCM10011608_06270</name>
</gene>
<evidence type="ECO:0000313" key="4">
    <source>
        <dbReference type="Proteomes" id="UP000608890"/>
    </source>
</evidence>
<keyword evidence="2" id="KW-0812">Transmembrane</keyword>
<comment type="caution">
    <text evidence="3">The sequence shown here is derived from an EMBL/GenBank/DDBJ whole genome shotgun (WGS) entry which is preliminary data.</text>
</comment>